<feature type="domain" description="Cytochrome c assembly protein" evidence="7">
    <location>
        <begin position="97"/>
        <end position="311"/>
    </location>
</feature>
<feature type="transmembrane region" description="Helical" evidence="6">
    <location>
        <begin position="284"/>
        <end position="307"/>
    </location>
</feature>
<protein>
    <submittedName>
        <fullName evidence="8">C-type cytochrome biogenesis protein CcsB</fullName>
    </submittedName>
</protein>
<keyword evidence="2 6" id="KW-0812">Transmembrane</keyword>
<feature type="transmembrane region" description="Helical" evidence="6">
    <location>
        <begin position="128"/>
        <end position="149"/>
    </location>
</feature>
<comment type="caution">
    <text evidence="8">The sequence shown here is derived from an EMBL/GenBank/DDBJ whole genome shotgun (WGS) entry which is preliminary data.</text>
</comment>
<accession>A0A3A9ZT11</accession>
<dbReference type="InterPro" id="IPR002541">
    <property type="entry name" value="Cyt_c_assembly"/>
</dbReference>
<keyword evidence="3" id="KW-0201">Cytochrome c-type biogenesis</keyword>
<evidence type="ECO:0000313" key="8">
    <source>
        <dbReference type="EMBL" id="RKN51241.1"/>
    </source>
</evidence>
<dbReference type="AlphaFoldDB" id="A0A3A9ZT11"/>
<name>A0A3A9ZT11_9ACTN</name>
<proteinExistence type="predicted"/>
<feature type="transmembrane region" description="Helical" evidence="6">
    <location>
        <begin position="6"/>
        <end position="26"/>
    </location>
</feature>
<keyword evidence="4 6" id="KW-1133">Transmembrane helix</keyword>
<evidence type="ECO:0000256" key="3">
    <source>
        <dbReference type="ARBA" id="ARBA00022748"/>
    </source>
</evidence>
<evidence type="ECO:0000256" key="6">
    <source>
        <dbReference type="SAM" id="Phobius"/>
    </source>
</evidence>
<evidence type="ECO:0000256" key="4">
    <source>
        <dbReference type="ARBA" id="ARBA00022989"/>
    </source>
</evidence>
<dbReference type="GO" id="GO:0020037">
    <property type="term" value="F:heme binding"/>
    <property type="evidence" value="ECO:0007669"/>
    <property type="project" value="InterPro"/>
</dbReference>
<evidence type="ECO:0000259" key="7">
    <source>
        <dbReference type="Pfam" id="PF01578"/>
    </source>
</evidence>
<evidence type="ECO:0000256" key="1">
    <source>
        <dbReference type="ARBA" id="ARBA00004141"/>
    </source>
</evidence>
<evidence type="ECO:0000256" key="2">
    <source>
        <dbReference type="ARBA" id="ARBA00022692"/>
    </source>
</evidence>
<dbReference type="GO" id="GO:0005886">
    <property type="term" value="C:plasma membrane"/>
    <property type="evidence" value="ECO:0007669"/>
    <property type="project" value="TreeGrafter"/>
</dbReference>
<organism evidence="8 9">
    <name type="scientific">Micromonospora endolithica</name>
    <dbReference type="NCBI Taxonomy" id="230091"/>
    <lineage>
        <taxon>Bacteria</taxon>
        <taxon>Bacillati</taxon>
        <taxon>Actinomycetota</taxon>
        <taxon>Actinomycetes</taxon>
        <taxon>Micromonosporales</taxon>
        <taxon>Micromonosporaceae</taxon>
        <taxon>Micromonospora</taxon>
    </lineage>
</organism>
<dbReference type="OrthoDB" id="9814290at2"/>
<evidence type="ECO:0000256" key="5">
    <source>
        <dbReference type="ARBA" id="ARBA00023136"/>
    </source>
</evidence>
<comment type="subcellular location">
    <subcellularLocation>
        <location evidence="1">Membrane</location>
        <topology evidence="1">Multi-pass membrane protein</topology>
    </subcellularLocation>
</comment>
<sequence length="316" mass="33271">MNQLSDSLFAVSLLGYLLALVVFGVAETLRRTPARRPQVAVAVAAPGTVARPGAPAASPWLTASRASAGGAVAVAVATVAQAACLVTRAVAAGRVPWGNMYEFIVAVTLVGAATWLVLAARHPAVRPLGLYVASCAVILLGAAGLHLYTPAGPLVPALQSAWLAVHVSAAAVATGLFLVGFLAAVALLLRSRHERRSGGRSADVRDTLGARLPTEPLLRRLSFRMHSVGFVIWTFAVMAGAVWAEASWGRYWGWDPKETWAFISWVAYAAYLHAHATPSVRAPVAAWIAVVGWLTMMFNLFAVNLVFSGLHSYAGT</sequence>
<dbReference type="PANTHER" id="PTHR30071:SF1">
    <property type="entry name" value="CYTOCHROME B_B6 PROTEIN-RELATED"/>
    <property type="match status" value="1"/>
</dbReference>
<dbReference type="Proteomes" id="UP000281726">
    <property type="component" value="Unassembled WGS sequence"/>
</dbReference>
<dbReference type="PANTHER" id="PTHR30071">
    <property type="entry name" value="HEME EXPORTER PROTEIN C"/>
    <property type="match status" value="1"/>
</dbReference>
<dbReference type="NCBIfam" id="TIGR03144">
    <property type="entry name" value="cytochr_II_ccsB"/>
    <property type="match status" value="1"/>
</dbReference>
<gene>
    <name evidence="8" type="primary">ccsB</name>
    <name evidence="8" type="ORF">D7223_00750</name>
</gene>
<feature type="transmembrane region" description="Helical" evidence="6">
    <location>
        <begin position="228"/>
        <end position="248"/>
    </location>
</feature>
<feature type="transmembrane region" description="Helical" evidence="6">
    <location>
        <begin position="260"/>
        <end position="277"/>
    </location>
</feature>
<feature type="transmembrane region" description="Helical" evidence="6">
    <location>
        <begin position="103"/>
        <end position="121"/>
    </location>
</feature>
<dbReference type="RefSeq" id="WP_120725557.1">
    <property type="nucleotide sequence ID" value="NZ_RBAK01000001.1"/>
</dbReference>
<dbReference type="InterPro" id="IPR045062">
    <property type="entry name" value="Cyt_c_biogenesis_CcsA/CcmC"/>
</dbReference>
<dbReference type="EMBL" id="RBAK01000001">
    <property type="protein sequence ID" value="RKN51241.1"/>
    <property type="molecule type" value="Genomic_DNA"/>
</dbReference>
<keyword evidence="5 6" id="KW-0472">Membrane</keyword>
<evidence type="ECO:0000313" key="9">
    <source>
        <dbReference type="Proteomes" id="UP000281726"/>
    </source>
</evidence>
<dbReference type="GO" id="GO:0017004">
    <property type="term" value="P:cytochrome complex assembly"/>
    <property type="evidence" value="ECO:0007669"/>
    <property type="project" value="UniProtKB-KW"/>
</dbReference>
<dbReference type="InterPro" id="IPR017562">
    <property type="entry name" value="Cyt_c_biogenesis_CcsA"/>
</dbReference>
<keyword evidence="9" id="KW-1185">Reference proteome</keyword>
<feature type="transmembrane region" description="Helical" evidence="6">
    <location>
        <begin position="68"/>
        <end position="91"/>
    </location>
</feature>
<feature type="transmembrane region" description="Helical" evidence="6">
    <location>
        <begin position="161"/>
        <end position="189"/>
    </location>
</feature>
<reference evidence="8 9" key="1">
    <citation type="journal article" date="2004" name="Syst. Appl. Microbiol.">
        <title>Cryptoendolithic actinomycetes from antarctic sandstone rock samples: Micromonospora endolithica sp. nov. and two isolates related to Micromonospora coerulea Jensen 1932.</title>
        <authorList>
            <person name="Hirsch P."/>
            <person name="Mevs U."/>
            <person name="Kroppenstedt R.M."/>
            <person name="Schumann P."/>
            <person name="Stackebrandt E."/>
        </authorList>
    </citation>
    <scope>NUCLEOTIDE SEQUENCE [LARGE SCALE GENOMIC DNA]</scope>
    <source>
        <strain evidence="8 9">JCM 12677</strain>
    </source>
</reference>
<dbReference type="Pfam" id="PF01578">
    <property type="entry name" value="Cytochrom_C_asm"/>
    <property type="match status" value="1"/>
</dbReference>